<feature type="coiled-coil region" evidence="7">
    <location>
        <begin position="768"/>
        <end position="795"/>
    </location>
</feature>
<evidence type="ECO:0000256" key="8">
    <source>
        <dbReference type="SAM" id="MobiDB-lite"/>
    </source>
</evidence>
<dbReference type="GO" id="GO:0009307">
    <property type="term" value="P:DNA restriction-modification system"/>
    <property type="evidence" value="ECO:0007669"/>
    <property type="project" value="UniProtKB-KW"/>
</dbReference>
<evidence type="ECO:0000256" key="7">
    <source>
        <dbReference type="SAM" id="Coils"/>
    </source>
</evidence>
<organism evidence="10 11">
    <name type="scientific">Catellatospora chokoriensis</name>
    <dbReference type="NCBI Taxonomy" id="310353"/>
    <lineage>
        <taxon>Bacteria</taxon>
        <taxon>Bacillati</taxon>
        <taxon>Actinomycetota</taxon>
        <taxon>Actinomycetes</taxon>
        <taxon>Micromonosporales</taxon>
        <taxon>Micromonosporaceae</taxon>
        <taxon>Catellatospora</taxon>
    </lineage>
</organism>
<keyword evidence="2" id="KW-0489">Methyltransferase</keyword>
<evidence type="ECO:0000256" key="2">
    <source>
        <dbReference type="ARBA" id="ARBA00022603"/>
    </source>
</evidence>
<dbReference type="PROSITE" id="PS00092">
    <property type="entry name" value="N6_MTASE"/>
    <property type="match status" value="1"/>
</dbReference>
<keyword evidence="3" id="KW-0808">Transferase</keyword>
<name>A0A8J3NSZ8_9ACTN</name>
<evidence type="ECO:0000256" key="3">
    <source>
        <dbReference type="ARBA" id="ARBA00022679"/>
    </source>
</evidence>
<evidence type="ECO:0000256" key="6">
    <source>
        <dbReference type="ARBA" id="ARBA00047942"/>
    </source>
</evidence>
<dbReference type="InterPro" id="IPR002052">
    <property type="entry name" value="DNA_methylase_N6_adenine_CS"/>
</dbReference>
<dbReference type="GO" id="GO:0009007">
    <property type="term" value="F:site-specific DNA-methyltransferase (adenine-specific) activity"/>
    <property type="evidence" value="ECO:0007669"/>
    <property type="project" value="UniProtKB-EC"/>
</dbReference>
<dbReference type="PANTHER" id="PTHR42933:SF3">
    <property type="entry name" value="TYPE I RESTRICTION ENZYME MJAVIII METHYLASE SUBUNIT"/>
    <property type="match status" value="1"/>
</dbReference>
<gene>
    <name evidence="10" type="ORF">Cch02nite_32390</name>
</gene>
<dbReference type="Pfam" id="PF02384">
    <property type="entry name" value="N6_Mtase"/>
    <property type="match status" value="1"/>
</dbReference>
<evidence type="ECO:0000259" key="9">
    <source>
        <dbReference type="Pfam" id="PF02384"/>
    </source>
</evidence>
<dbReference type="GO" id="GO:0008170">
    <property type="term" value="F:N-methyltransferase activity"/>
    <property type="evidence" value="ECO:0007669"/>
    <property type="project" value="InterPro"/>
</dbReference>
<keyword evidence="7" id="KW-0175">Coiled coil</keyword>
<dbReference type="SUPFAM" id="SSF53335">
    <property type="entry name" value="S-adenosyl-L-methionine-dependent methyltransferases"/>
    <property type="match status" value="1"/>
</dbReference>
<evidence type="ECO:0000313" key="10">
    <source>
        <dbReference type="EMBL" id="GIF89795.1"/>
    </source>
</evidence>
<comment type="caution">
    <text evidence="10">The sequence shown here is derived from an EMBL/GenBank/DDBJ whole genome shotgun (WGS) entry which is preliminary data.</text>
</comment>
<dbReference type="InterPro" id="IPR051537">
    <property type="entry name" value="DNA_Adenine_Mtase"/>
</dbReference>
<dbReference type="Gene3D" id="3.40.50.150">
    <property type="entry name" value="Vaccinia Virus protein VP39"/>
    <property type="match status" value="1"/>
</dbReference>
<evidence type="ECO:0000313" key="11">
    <source>
        <dbReference type="Proteomes" id="UP000619293"/>
    </source>
</evidence>
<evidence type="ECO:0000256" key="4">
    <source>
        <dbReference type="ARBA" id="ARBA00022691"/>
    </source>
</evidence>
<dbReference type="InterPro" id="IPR003356">
    <property type="entry name" value="DNA_methylase_A-5"/>
</dbReference>
<sequence length="1026" mass="113900">MNYENSDMATNAVILGHIWRVDTSADEPGACEVRLGRTASSQDSEHPSDVTAATASGSLHPAPDTVWLDAVTTRGEGVSQEELAKKGYLTSSGIRGKRFGDFELLELGSTTVATLAKAGLDFTVAASVPFPCTRYRPPKKPGLTRPDSVYLHRVGSRLLPVAVAEWKDKSRLRSEDEDLEAAEQAVVAALSMGVNIAITTDGRRFRYIDAAASAAAGEIVEYQEVRDLAPGVLADLYRGESGLVRDPKALAENVWQTVWHATKAEPKDCLLTFVEIFMLKFLSDNLPFSVLPADYRFDALLPDEESFVGQKGKTQIEYYVSHIRPKIKEIFVERLPVDDKVVRAVFGLENESLNSTTSIINGFAFLRSSSNEAPSSYNRTFCEILQSFQDFGALTNIEPEFKLRLYEMFLRRSAKQQRLGQFFTPRNIVKAMIKMAQLNKLADDAVVLDPAAGVGGFLLEPLLFSDALPGNVRFEDGKPHQRVKLIGVDVDKDTNILAKANMLLHLAESVRDPSTTPSALNQAMANTFILLNGNETLGALEYPPRDSVDVILTNPPYVTQGSAIYRKEMEHSKGLRNGVFLKDYYDNGGLGVEALFLRYISGALRPGGIALVIVPLGLLNRTARLMKSNLLSECNIVGSIQLPRGAFFNTAQPTYILILEKRRVPNQHRPAVFCGLARTIGETLDHERVATPGENDLADLAELFVHFRANPASKVDRATPYEGSRIAKLVPSAEFGADERWDVIRHWSDDEYVALGVRAETIDTADFIKLAEDTLVELLDELRQAREEIDRLTAGEMTSLSLSNSRYFQIRSGVRIRNVDLRENPGNIPVYSVFTRQDTIKGRIAHNWLTERYIRPELFPSVTVMATGASAVGTVFTRENGCVVTDDVVLVQPWSRRDERDWLRYRLAKKLEVPADEISDEELDEVDPLTFTSYDAVNADALPSEQIDLNYLAVALGRTIAQGGYLYEAKLYTKRVSQLSIEVPVLADGSFDIVRQRQIADAAKRLDNIRSRLEEAGRWSKSVRLA</sequence>
<dbReference type="GO" id="GO:0003677">
    <property type="term" value="F:DNA binding"/>
    <property type="evidence" value="ECO:0007669"/>
    <property type="project" value="InterPro"/>
</dbReference>
<comment type="catalytic activity">
    <reaction evidence="6">
        <text>a 2'-deoxyadenosine in DNA + S-adenosyl-L-methionine = an N(6)-methyl-2'-deoxyadenosine in DNA + S-adenosyl-L-homocysteine + H(+)</text>
        <dbReference type="Rhea" id="RHEA:15197"/>
        <dbReference type="Rhea" id="RHEA-COMP:12418"/>
        <dbReference type="Rhea" id="RHEA-COMP:12419"/>
        <dbReference type="ChEBI" id="CHEBI:15378"/>
        <dbReference type="ChEBI" id="CHEBI:57856"/>
        <dbReference type="ChEBI" id="CHEBI:59789"/>
        <dbReference type="ChEBI" id="CHEBI:90615"/>
        <dbReference type="ChEBI" id="CHEBI:90616"/>
        <dbReference type="EC" id="2.1.1.72"/>
    </reaction>
</comment>
<keyword evidence="5" id="KW-0680">Restriction system</keyword>
<dbReference type="EMBL" id="BONG01000018">
    <property type="protein sequence ID" value="GIF89795.1"/>
    <property type="molecule type" value="Genomic_DNA"/>
</dbReference>
<keyword evidence="4" id="KW-0949">S-adenosyl-L-methionine</keyword>
<dbReference type="EC" id="2.1.1.72" evidence="1"/>
<dbReference type="PRINTS" id="PR00507">
    <property type="entry name" value="N12N6MTFRASE"/>
</dbReference>
<protein>
    <recommendedName>
        <fullName evidence="1">site-specific DNA-methyltransferase (adenine-specific)</fullName>
        <ecNumber evidence="1">2.1.1.72</ecNumber>
    </recommendedName>
</protein>
<dbReference type="Proteomes" id="UP000619293">
    <property type="component" value="Unassembled WGS sequence"/>
</dbReference>
<reference evidence="10 11" key="1">
    <citation type="submission" date="2021-01" db="EMBL/GenBank/DDBJ databases">
        <title>Whole genome shotgun sequence of Catellatospora chokoriensis NBRC 107358.</title>
        <authorList>
            <person name="Komaki H."/>
            <person name="Tamura T."/>
        </authorList>
    </citation>
    <scope>NUCLEOTIDE SEQUENCE [LARGE SCALE GENOMIC DNA]</scope>
    <source>
        <strain evidence="10 11">NBRC 107358</strain>
    </source>
</reference>
<evidence type="ECO:0000256" key="1">
    <source>
        <dbReference type="ARBA" id="ARBA00011900"/>
    </source>
</evidence>
<accession>A0A8J3NSZ8</accession>
<dbReference type="PANTHER" id="PTHR42933">
    <property type="entry name" value="SLR6095 PROTEIN"/>
    <property type="match status" value="1"/>
</dbReference>
<feature type="domain" description="DNA methylase adenine-specific" evidence="9">
    <location>
        <begin position="405"/>
        <end position="667"/>
    </location>
</feature>
<evidence type="ECO:0000256" key="5">
    <source>
        <dbReference type="ARBA" id="ARBA00022747"/>
    </source>
</evidence>
<dbReference type="InterPro" id="IPR029063">
    <property type="entry name" value="SAM-dependent_MTases_sf"/>
</dbReference>
<feature type="region of interest" description="Disordered" evidence="8">
    <location>
        <begin position="37"/>
        <end position="58"/>
    </location>
</feature>
<dbReference type="GO" id="GO:0032259">
    <property type="term" value="P:methylation"/>
    <property type="evidence" value="ECO:0007669"/>
    <property type="project" value="UniProtKB-KW"/>
</dbReference>
<keyword evidence="11" id="KW-1185">Reference proteome</keyword>
<dbReference type="AlphaFoldDB" id="A0A8J3NSZ8"/>
<proteinExistence type="predicted"/>